<dbReference type="EMBL" id="CAADEX010000043">
    <property type="protein sequence ID" value="VFJ53578.1"/>
    <property type="molecule type" value="Genomic_DNA"/>
</dbReference>
<dbReference type="AlphaFoldDB" id="A0A450SV44"/>
<reference evidence="2" key="1">
    <citation type="submission" date="2019-02" db="EMBL/GenBank/DDBJ databases">
        <authorList>
            <person name="Gruber-Vodicka R. H."/>
            <person name="Seah K. B. B."/>
        </authorList>
    </citation>
    <scope>NUCLEOTIDE SEQUENCE</scope>
    <source>
        <strain evidence="2">BECK_DK161</strain>
        <strain evidence="1">BECK_DK47</strain>
    </source>
</reference>
<name>A0A450SV44_9GAMM</name>
<proteinExistence type="predicted"/>
<dbReference type="InterPro" id="IPR007460">
    <property type="entry name" value="BrnT_toxin"/>
</dbReference>
<evidence type="ECO:0000313" key="1">
    <source>
        <dbReference type="EMBL" id="VFJ53578.1"/>
    </source>
</evidence>
<gene>
    <name evidence="1" type="ORF">BECKDK2373B_GA0170837_10432</name>
    <name evidence="2" type="ORF">BECKDK2373C_GA0170839_106130</name>
</gene>
<dbReference type="Gene3D" id="3.10.450.530">
    <property type="entry name" value="Ribonuclease toxin, BrnT, of type II toxin-antitoxin system"/>
    <property type="match status" value="1"/>
</dbReference>
<dbReference type="EMBL" id="CAADEY010000061">
    <property type="protein sequence ID" value="VFJ57846.1"/>
    <property type="molecule type" value="Genomic_DNA"/>
</dbReference>
<evidence type="ECO:0000313" key="2">
    <source>
        <dbReference type="EMBL" id="VFJ57846.1"/>
    </source>
</evidence>
<dbReference type="Pfam" id="PF04365">
    <property type="entry name" value="BrnT_toxin"/>
    <property type="match status" value="1"/>
</dbReference>
<protein>
    <submittedName>
        <fullName evidence="2">Uncharacterized protein</fullName>
    </submittedName>
</protein>
<dbReference type="InterPro" id="IPR038573">
    <property type="entry name" value="BrnT_sf"/>
</dbReference>
<accession>A0A450SV44</accession>
<organism evidence="2">
    <name type="scientific">Candidatus Kentrum sp. DK</name>
    <dbReference type="NCBI Taxonomy" id="2126562"/>
    <lineage>
        <taxon>Bacteria</taxon>
        <taxon>Pseudomonadati</taxon>
        <taxon>Pseudomonadota</taxon>
        <taxon>Gammaproteobacteria</taxon>
        <taxon>Candidatus Kentrum</taxon>
    </lineage>
</organism>
<sequence length="90" mass="10927">MYIKKLEWDEHRVHHILRHDVEPGEVWEVCNDTLHLARRQGHERYLVYGRTAAGRYLFIVLEHREGSAYKPITARDMTDGEKRNFRRLKR</sequence>